<evidence type="ECO:0000256" key="2">
    <source>
        <dbReference type="SAM" id="Phobius"/>
    </source>
</evidence>
<evidence type="ECO:0000313" key="3">
    <source>
        <dbReference type="EMBL" id="GIY72751.1"/>
    </source>
</evidence>
<keyword evidence="2" id="KW-0472">Membrane</keyword>
<organism evidence="3 4">
    <name type="scientific">Caerostris darwini</name>
    <dbReference type="NCBI Taxonomy" id="1538125"/>
    <lineage>
        <taxon>Eukaryota</taxon>
        <taxon>Metazoa</taxon>
        <taxon>Ecdysozoa</taxon>
        <taxon>Arthropoda</taxon>
        <taxon>Chelicerata</taxon>
        <taxon>Arachnida</taxon>
        <taxon>Araneae</taxon>
        <taxon>Araneomorphae</taxon>
        <taxon>Entelegynae</taxon>
        <taxon>Araneoidea</taxon>
        <taxon>Araneidae</taxon>
        <taxon>Caerostris</taxon>
    </lineage>
</organism>
<reference evidence="3 4" key="1">
    <citation type="submission" date="2021-06" db="EMBL/GenBank/DDBJ databases">
        <title>Caerostris darwini draft genome.</title>
        <authorList>
            <person name="Kono N."/>
            <person name="Arakawa K."/>
        </authorList>
    </citation>
    <scope>NUCLEOTIDE SEQUENCE [LARGE SCALE GENOMIC DNA]</scope>
</reference>
<evidence type="ECO:0000256" key="1">
    <source>
        <dbReference type="SAM" id="MobiDB-lite"/>
    </source>
</evidence>
<dbReference type="Proteomes" id="UP001054837">
    <property type="component" value="Unassembled WGS sequence"/>
</dbReference>
<evidence type="ECO:0000313" key="4">
    <source>
        <dbReference type="Proteomes" id="UP001054837"/>
    </source>
</evidence>
<feature type="region of interest" description="Disordered" evidence="1">
    <location>
        <begin position="1"/>
        <end position="31"/>
    </location>
</feature>
<keyword evidence="4" id="KW-1185">Reference proteome</keyword>
<accession>A0AAV4VSH8</accession>
<evidence type="ECO:0008006" key="5">
    <source>
        <dbReference type="Google" id="ProtNLM"/>
    </source>
</evidence>
<name>A0AAV4VSH8_9ARAC</name>
<gene>
    <name evidence="3" type="ORF">CDAR_53741</name>
</gene>
<keyword evidence="2" id="KW-1133">Transmembrane helix</keyword>
<comment type="caution">
    <text evidence="3">The sequence shown here is derived from an EMBL/GenBank/DDBJ whole genome shotgun (WGS) entry which is preliminary data.</text>
</comment>
<feature type="transmembrane region" description="Helical" evidence="2">
    <location>
        <begin position="134"/>
        <end position="155"/>
    </location>
</feature>
<keyword evidence="2" id="KW-0812">Transmembrane</keyword>
<dbReference type="AlphaFoldDB" id="A0AAV4VSH8"/>
<sequence>MRAKIKPNQQDKHPTSRSARANPPENPDPVCTSNRERIVTCFCIVRRPGGARPPCRSLESPLEREERPLLQCSAGLPFSLCLSVCVCGCRLFACSSACLCLHLPCTTRVRHHEERQHPTPSSPPSDCLPLPSPFPLSFGVFIIFFLLSFPVFPFFDFL</sequence>
<dbReference type="EMBL" id="BPLQ01013514">
    <property type="protein sequence ID" value="GIY72751.1"/>
    <property type="molecule type" value="Genomic_DNA"/>
</dbReference>
<protein>
    <recommendedName>
        <fullName evidence="5">Transmembrane protein</fullName>
    </recommendedName>
</protein>
<proteinExistence type="predicted"/>